<gene>
    <name evidence="2" type="ORF">EVB03_00635</name>
</gene>
<keyword evidence="1" id="KW-0812">Transmembrane</keyword>
<organism evidence="2 3">
    <name type="scientific">SAR92 clade bacterium</name>
    <dbReference type="NCBI Taxonomy" id="2315479"/>
    <lineage>
        <taxon>Bacteria</taxon>
        <taxon>Pseudomonadati</taxon>
        <taxon>Pseudomonadota</taxon>
        <taxon>Gammaproteobacteria</taxon>
        <taxon>Cellvibrionales</taxon>
        <taxon>Porticoccaceae</taxon>
        <taxon>SAR92 clade</taxon>
    </lineage>
</organism>
<feature type="transmembrane region" description="Helical" evidence="1">
    <location>
        <begin position="6"/>
        <end position="23"/>
    </location>
</feature>
<dbReference type="EMBL" id="SHBP01000001">
    <property type="protein sequence ID" value="RZO22903.1"/>
    <property type="molecule type" value="Genomic_DNA"/>
</dbReference>
<dbReference type="Proteomes" id="UP000315889">
    <property type="component" value="Unassembled WGS sequence"/>
</dbReference>
<evidence type="ECO:0000256" key="1">
    <source>
        <dbReference type="SAM" id="Phobius"/>
    </source>
</evidence>
<protein>
    <submittedName>
        <fullName evidence="2">DUF2065 domain-containing protein</fullName>
    </submittedName>
</protein>
<evidence type="ECO:0000313" key="2">
    <source>
        <dbReference type="EMBL" id="RZO22903.1"/>
    </source>
</evidence>
<evidence type="ECO:0000313" key="3">
    <source>
        <dbReference type="Proteomes" id="UP000315889"/>
    </source>
</evidence>
<dbReference type="PANTHER" id="PTHR38602:SF1">
    <property type="entry name" value="INNER MEMBRANE PROTEIN"/>
    <property type="match status" value="1"/>
</dbReference>
<name>A0A520MNV5_9GAMM</name>
<dbReference type="Pfam" id="PF09838">
    <property type="entry name" value="DUF2065"/>
    <property type="match status" value="1"/>
</dbReference>
<dbReference type="InterPro" id="IPR019201">
    <property type="entry name" value="DUF2065"/>
</dbReference>
<accession>A0A520MNV5</accession>
<proteinExistence type="predicted"/>
<dbReference type="PANTHER" id="PTHR38602">
    <property type="entry name" value="INNER MEMBRANE PROTEIN-RELATED"/>
    <property type="match status" value="1"/>
</dbReference>
<reference evidence="2 3" key="1">
    <citation type="submission" date="2019-02" db="EMBL/GenBank/DDBJ databases">
        <title>Prokaryotic population dynamics and viral predation in marine succession experiment using metagenomics: the confinement effect.</title>
        <authorList>
            <person name="Haro-Moreno J.M."/>
            <person name="Rodriguez-Valera F."/>
            <person name="Lopez-Perez M."/>
        </authorList>
    </citation>
    <scope>NUCLEOTIDE SEQUENCE [LARGE SCALE GENOMIC DNA]</scope>
    <source>
        <strain evidence="2">MED-G170</strain>
    </source>
</reference>
<dbReference type="AlphaFoldDB" id="A0A520MNV5"/>
<sequence>MLEDIGRAIALMLIFEGIMPFTAPNRWREMAKMLASVNERSMRLIGLFSMVIGLLLLWMWR</sequence>
<comment type="caution">
    <text evidence="2">The sequence shown here is derived from an EMBL/GenBank/DDBJ whole genome shotgun (WGS) entry which is preliminary data.</text>
</comment>
<feature type="transmembrane region" description="Helical" evidence="1">
    <location>
        <begin position="44"/>
        <end position="60"/>
    </location>
</feature>
<keyword evidence="1" id="KW-0472">Membrane</keyword>
<keyword evidence="1" id="KW-1133">Transmembrane helix</keyword>